<evidence type="ECO:0008006" key="4">
    <source>
        <dbReference type="Google" id="ProtNLM"/>
    </source>
</evidence>
<dbReference type="EMBL" id="CP050804">
    <property type="protein sequence ID" value="QJC22014.1"/>
    <property type="molecule type" value="Genomic_DNA"/>
</dbReference>
<feature type="compositionally biased region" description="Basic and acidic residues" evidence="1">
    <location>
        <begin position="58"/>
        <end position="78"/>
    </location>
</feature>
<evidence type="ECO:0000313" key="3">
    <source>
        <dbReference type="Proteomes" id="UP000502298"/>
    </source>
</evidence>
<feature type="compositionally biased region" description="Basic and acidic residues" evidence="1">
    <location>
        <begin position="85"/>
        <end position="94"/>
    </location>
</feature>
<dbReference type="KEGG" id="arca:HC352_05525"/>
<proteinExistence type="predicted"/>
<protein>
    <recommendedName>
        <fullName evidence="4">Scaffolding protein</fullName>
    </recommendedName>
</protein>
<feature type="region of interest" description="Disordered" evidence="1">
    <location>
        <begin position="58"/>
        <end position="99"/>
    </location>
</feature>
<feature type="region of interest" description="Disordered" evidence="1">
    <location>
        <begin position="125"/>
        <end position="154"/>
    </location>
</feature>
<organism evidence="2 3">
    <name type="scientific">Arcanobacterium buesumense</name>
    <dbReference type="NCBI Taxonomy" id="2722751"/>
    <lineage>
        <taxon>Bacteria</taxon>
        <taxon>Bacillati</taxon>
        <taxon>Actinomycetota</taxon>
        <taxon>Actinomycetes</taxon>
        <taxon>Actinomycetales</taxon>
        <taxon>Actinomycetaceae</taxon>
        <taxon>Arcanobacterium</taxon>
    </lineage>
</organism>
<sequence>MAENTAVEEEVKPAEVDGAKPEETVEDEFLGDAGKAALKKEREANKANAKRIAELESLLRESENASKSEEEKTRERLTALEQSLEAERRQKELLEASNSTGVPVELLAGPQDDLTAYAQALLDWQKKQASEPADDPRHPVPSLSQRPEHSGAVSIDEQIRAAVEAGDKATVSMLKALKLGKQ</sequence>
<reference evidence="2 3" key="1">
    <citation type="submission" date="2020-03" db="EMBL/GenBank/DDBJ databases">
        <title>Complete genome of Arcanobacterium buesumensis sp. nov. strain 2701.</title>
        <authorList>
            <person name="Borowiak M."/>
            <person name="Alssahen M."/>
            <person name="Laemmler C."/>
            <person name="Malorny B."/>
            <person name="Hassan A."/>
            <person name="Prenger-Berninghoff E."/>
            <person name="Ploetz M."/>
            <person name="Abdulmawjood A."/>
        </authorList>
    </citation>
    <scope>NUCLEOTIDE SEQUENCE [LARGE SCALE GENOMIC DNA]</scope>
    <source>
        <strain evidence="2 3">2701</strain>
    </source>
</reference>
<feature type="region of interest" description="Disordered" evidence="1">
    <location>
        <begin position="1"/>
        <end position="31"/>
    </location>
</feature>
<keyword evidence="3" id="KW-1185">Reference proteome</keyword>
<dbReference type="Proteomes" id="UP000502298">
    <property type="component" value="Chromosome"/>
</dbReference>
<name>A0A6H2ELR5_9ACTO</name>
<gene>
    <name evidence="2" type="ORF">HC352_05525</name>
</gene>
<accession>A0A6H2ELR5</accession>
<dbReference type="AlphaFoldDB" id="A0A6H2ELR5"/>
<dbReference type="RefSeq" id="WP_168917948.1">
    <property type="nucleotide sequence ID" value="NZ_CP050804.1"/>
</dbReference>
<feature type="compositionally biased region" description="Basic and acidic residues" evidence="1">
    <location>
        <begin position="9"/>
        <end position="23"/>
    </location>
</feature>
<evidence type="ECO:0000313" key="2">
    <source>
        <dbReference type="EMBL" id="QJC22014.1"/>
    </source>
</evidence>
<feature type="compositionally biased region" description="Basic and acidic residues" evidence="1">
    <location>
        <begin position="125"/>
        <end position="138"/>
    </location>
</feature>
<evidence type="ECO:0000256" key="1">
    <source>
        <dbReference type="SAM" id="MobiDB-lite"/>
    </source>
</evidence>